<dbReference type="PIRSF" id="PIRSF002158">
    <property type="entry name" value="Ribosomal_L2"/>
    <property type="match status" value="1"/>
</dbReference>
<dbReference type="InterPro" id="IPR002171">
    <property type="entry name" value="Ribosomal_uL2"/>
</dbReference>
<keyword evidence="5" id="KW-0699">rRNA-binding</keyword>
<dbReference type="Proteomes" id="UP000177092">
    <property type="component" value="Unassembled WGS sequence"/>
</dbReference>
<dbReference type="InterPro" id="IPR008991">
    <property type="entry name" value="Translation_prot_SH3-like_sf"/>
</dbReference>
<dbReference type="Gene3D" id="2.40.50.140">
    <property type="entry name" value="Nucleic acid-binding proteins"/>
    <property type="match status" value="1"/>
</dbReference>
<evidence type="ECO:0000259" key="8">
    <source>
        <dbReference type="SMART" id="SM01383"/>
    </source>
</evidence>
<evidence type="ECO:0000256" key="3">
    <source>
        <dbReference type="ARBA" id="ARBA00023274"/>
    </source>
</evidence>
<dbReference type="InterPro" id="IPR005880">
    <property type="entry name" value="Ribosomal_uL2_bac/org-type"/>
</dbReference>
<proteinExistence type="inferred from homology"/>
<dbReference type="InterPro" id="IPR012340">
    <property type="entry name" value="NA-bd_OB-fold"/>
</dbReference>
<dbReference type="PANTHER" id="PTHR13691:SF5">
    <property type="entry name" value="LARGE RIBOSOMAL SUBUNIT PROTEIN UL2M"/>
    <property type="match status" value="1"/>
</dbReference>
<evidence type="ECO:0000256" key="1">
    <source>
        <dbReference type="ARBA" id="ARBA00005636"/>
    </source>
</evidence>
<dbReference type="SUPFAM" id="SSF50249">
    <property type="entry name" value="Nucleic acid-binding proteins"/>
    <property type="match status" value="1"/>
</dbReference>
<dbReference type="NCBIfam" id="TIGR01171">
    <property type="entry name" value="rplB_bact"/>
    <property type="match status" value="1"/>
</dbReference>
<evidence type="ECO:0000256" key="6">
    <source>
        <dbReference type="SAM" id="MobiDB-lite"/>
    </source>
</evidence>
<accession>A0A1F6A7A5</accession>
<keyword evidence="2 5" id="KW-0689">Ribosomal protein</keyword>
<comment type="similarity">
    <text evidence="1 5">Belongs to the universal ribosomal protein uL2 family.</text>
</comment>
<dbReference type="SMART" id="SM01383">
    <property type="entry name" value="Ribosomal_L2"/>
    <property type="match status" value="1"/>
</dbReference>
<feature type="region of interest" description="Disordered" evidence="6">
    <location>
        <begin position="195"/>
        <end position="254"/>
    </location>
</feature>
<dbReference type="EMBL" id="MFJN01000044">
    <property type="protein sequence ID" value="OGG20541.1"/>
    <property type="molecule type" value="Genomic_DNA"/>
</dbReference>
<dbReference type="Pfam" id="PF03947">
    <property type="entry name" value="Ribosomal_L2_C"/>
    <property type="match status" value="1"/>
</dbReference>
<protein>
    <recommendedName>
        <fullName evidence="4 5">Large ribosomal subunit protein uL2</fullName>
    </recommendedName>
</protein>
<dbReference type="InterPro" id="IPR022669">
    <property type="entry name" value="Ribosomal_uL2_C"/>
</dbReference>
<dbReference type="InterPro" id="IPR014722">
    <property type="entry name" value="Rib_uL2_dom2"/>
</dbReference>
<organism evidence="9 10">
    <name type="scientific">Candidatus Gottesmanbacteria bacterium RIFCSPHIGHO2_02_FULL_40_13</name>
    <dbReference type="NCBI Taxonomy" id="1798384"/>
    <lineage>
        <taxon>Bacteria</taxon>
        <taxon>Candidatus Gottesmaniibacteriota</taxon>
    </lineage>
</organism>
<feature type="domain" description="Large ribosomal subunit protein uL2 RNA-binding" evidence="8">
    <location>
        <begin position="22"/>
        <end position="98"/>
    </location>
</feature>
<dbReference type="HAMAP" id="MF_01320_B">
    <property type="entry name" value="Ribosomal_uL2_B"/>
    <property type="match status" value="1"/>
</dbReference>
<feature type="compositionally biased region" description="Basic and acidic residues" evidence="6">
    <location>
        <begin position="213"/>
        <end position="224"/>
    </location>
</feature>
<dbReference type="PANTHER" id="PTHR13691">
    <property type="entry name" value="RIBOSOMAL PROTEIN L2"/>
    <property type="match status" value="1"/>
</dbReference>
<dbReference type="STRING" id="1798384.A3D03_00790"/>
<comment type="caution">
    <text evidence="9">The sequence shown here is derived from an EMBL/GenBank/DDBJ whole genome shotgun (WGS) entry which is preliminary data.</text>
</comment>
<comment type="subunit">
    <text evidence="5">Part of the 50S ribosomal subunit. Forms a bridge to the 30S subunit in the 70S ribosome.</text>
</comment>
<evidence type="ECO:0000259" key="7">
    <source>
        <dbReference type="SMART" id="SM01382"/>
    </source>
</evidence>
<evidence type="ECO:0000313" key="9">
    <source>
        <dbReference type="EMBL" id="OGG20541.1"/>
    </source>
</evidence>
<dbReference type="GO" id="GO:0016740">
    <property type="term" value="F:transferase activity"/>
    <property type="evidence" value="ECO:0007669"/>
    <property type="project" value="InterPro"/>
</dbReference>
<feature type="compositionally biased region" description="Basic residues" evidence="6">
    <location>
        <begin position="234"/>
        <end position="254"/>
    </location>
</feature>
<evidence type="ECO:0000256" key="4">
    <source>
        <dbReference type="ARBA" id="ARBA00035242"/>
    </source>
</evidence>
<sequence length="254" mass="28156">MKLETTQHPEKTLMKILPKKSGRNNTGKITARHIGGRQKRYYREIDFKRQKLNVTGKVVSFEYDPNRNVQIALINYSDGDKRYILAPLGLQIGDRVVSGSDVELKPGNCLPVVKIPVGTPIHNIELHEGKGGQLVRGAGSVASILAKEEKFVHVKLPSGEVRKIANDCLATIGQLANVEWKSIIIGSAGRNRRLGVRPKVRGTAQNPRSHPHGGGEGRSGEGMHPKTPWGKPARGTKTRKRNKYSNKYIIQKRK</sequence>
<keyword evidence="3 5" id="KW-0687">Ribonucleoprotein</keyword>
<evidence type="ECO:0000313" key="10">
    <source>
        <dbReference type="Proteomes" id="UP000177092"/>
    </source>
</evidence>
<reference evidence="9 10" key="1">
    <citation type="journal article" date="2016" name="Nat. Commun.">
        <title>Thousands of microbial genomes shed light on interconnected biogeochemical processes in an aquifer system.</title>
        <authorList>
            <person name="Anantharaman K."/>
            <person name="Brown C.T."/>
            <person name="Hug L.A."/>
            <person name="Sharon I."/>
            <person name="Castelle C.J."/>
            <person name="Probst A.J."/>
            <person name="Thomas B.C."/>
            <person name="Singh A."/>
            <person name="Wilkins M.J."/>
            <person name="Karaoz U."/>
            <person name="Brodie E.L."/>
            <person name="Williams K.H."/>
            <person name="Hubbard S.S."/>
            <person name="Banfield J.F."/>
        </authorList>
    </citation>
    <scope>NUCLEOTIDE SEQUENCE [LARGE SCALE GENOMIC DNA]</scope>
</reference>
<evidence type="ECO:0000256" key="2">
    <source>
        <dbReference type="ARBA" id="ARBA00022980"/>
    </source>
</evidence>
<dbReference type="Gene3D" id="4.10.950.10">
    <property type="entry name" value="Ribosomal protein L2, domain 3"/>
    <property type="match status" value="1"/>
</dbReference>
<dbReference type="InterPro" id="IPR022666">
    <property type="entry name" value="Ribosomal_uL2_RNA-bd_dom"/>
</dbReference>
<dbReference type="AlphaFoldDB" id="A0A1F6A7A5"/>
<dbReference type="SUPFAM" id="SSF50104">
    <property type="entry name" value="Translation proteins SH3-like domain"/>
    <property type="match status" value="1"/>
</dbReference>
<evidence type="ECO:0000256" key="5">
    <source>
        <dbReference type="HAMAP-Rule" id="MF_01320"/>
    </source>
</evidence>
<dbReference type="GO" id="GO:0002181">
    <property type="term" value="P:cytoplasmic translation"/>
    <property type="evidence" value="ECO:0007669"/>
    <property type="project" value="TreeGrafter"/>
</dbReference>
<feature type="domain" description="Large ribosomal subunit protein uL2 C-terminal" evidence="7">
    <location>
        <begin position="104"/>
        <end position="232"/>
    </location>
</feature>
<comment type="function">
    <text evidence="5">One of the primary rRNA binding proteins. Required for association of the 30S and 50S subunits to form the 70S ribosome, for tRNA binding and peptide bond formation. It has been suggested to have peptidyltransferase activity; this is somewhat controversial. Makes several contacts with the 16S rRNA in the 70S ribosome.</text>
</comment>
<dbReference type="SMART" id="SM01382">
    <property type="entry name" value="Ribosomal_L2_C"/>
    <property type="match status" value="1"/>
</dbReference>
<dbReference type="GO" id="GO:0003735">
    <property type="term" value="F:structural constituent of ribosome"/>
    <property type="evidence" value="ECO:0007669"/>
    <property type="project" value="InterPro"/>
</dbReference>
<dbReference type="InterPro" id="IPR014726">
    <property type="entry name" value="Ribosomal_uL2_dom3"/>
</dbReference>
<gene>
    <name evidence="5" type="primary">rplB</name>
    <name evidence="9" type="ORF">A3D03_00790</name>
</gene>
<dbReference type="Pfam" id="PF00181">
    <property type="entry name" value="Ribosomal_L2_N"/>
    <property type="match status" value="1"/>
</dbReference>
<dbReference type="GO" id="GO:0015934">
    <property type="term" value="C:large ribosomal subunit"/>
    <property type="evidence" value="ECO:0007669"/>
    <property type="project" value="InterPro"/>
</dbReference>
<dbReference type="Gene3D" id="2.30.30.30">
    <property type="match status" value="1"/>
</dbReference>
<keyword evidence="5" id="KW-0694">RNA-binding</keyword>
<dbReference type="GO" id="GO:0019843">
    <property type="term" value="F:rRNA binding"/>
    <property type="evidence" value="ECO:0007669"/>
    <property type="project" value="UniProtKB-UniRule"/>
</dbReference>
<dbReference type="FunFam" id="4.10.950.10:FF:000001">
    <property type="entry name" value="50S ribosomal protein L2"/>
    <property type="match status" value="1"/>
</dbReference>
<dbReference type="FunFam" id="2.30.30.30:FF:000001">
    <property type="entry name" value="50S ribosomal protein L2"/>
    <property type="match status" value="1"/>
</dbReference>
<name>A0A1F6A7A5_9BACT</name>